<keyword evidence="3" id="KW-1185">Reference proteome</keyword>
<proteinExistence type="predicted"/>
<accession>A0A6G1C3S3</accession>
<evidence type="ECO:0000256" key="1">
    <source>
        <dbReference type="SAM" id="MobiDB-lite"/>
    </source>
</evidence>
<dbReference type="AlphaFoldDB" id="A0A6G1C3S3"/>
<comment type="caution">
    <text evidence="2">The sequence shown here is derived from an EMBL/GenBank/DDBJ whole genome shotgun (WGS) entry which is preliminary data.</text>
</comment>
<feature type="compositionally biased region" description="Basic and acidic residues" evidence="1">
    <location>
        <begin position="52"/>
        <end position="71"/>
    </location>
</feature>
<reference evidence="2 3" key="1">
    <citation type="submission" date="2019-11" db="EMBL/GenBank/DDBJ databases">
        <title>Whole genome sequence of Oryza granulata.</title>
        <authorList>
            <person name="Li W."/>
        </authorList>
    </citation>
    <scope>NUCLEOTIDE SEQUENCE [LARGE SCALE GENOMIC DNA]</scope>
    <source>
        <strain evidence="3">cv. Menghai</strain>
        <tissue evidence="2">Leaf</tissue>
    </source>
</reference>
<feature type="region of interest" description="Disordered" evidence="1">
    <location>
        <begin position="1"/>
        <end position="71"/>
    </location>
</feature>
<sequence length="71" mass="8119">MAEARAPASPRHRGAAGHWIQHAGQIMHTVSWSRSPAQRQPSRTMRARRDRKGREAAAGRKRRRVEEQLGR</sequence>
<dbReference type="Proteomes" id="UP000479710">
    <property type="component" value="Unassembled WGS sequence"/>
</dbReference>
<dbReference type="EMBL" id="SPHZ02000010">
    <property type="protein sequence ID" value="KAF0894617.1"/>
    <property type="molecule type" value="Genomic_DNA"/>
</dbReference>
<evidence type="ECO:0000313" key="2">
    <source>
        <dbReference type="EMBL" id="KAF0894617.1"/>
    </source>
</evidence>
<protein>
    <submittedName>
        <fullName evidence="2">Uncharacterized protein</fullName>
    </submittedName>
</protein>
<feature type="compositionally biased region" description="Polar residues" evidence="1">
    <location>
        <begin position="28"/>
        <end position="43"/>
    </location>
</feature>
<name>A0A6G1C3S3_9ORYZ</name>
<gene>
    <name evidence="2" type="ORF">E2562_001913</name>
</gene>
<evidence type="ECO:0000313" key="3">
    <source>
        <dbReference type="Proteomes" id="UP000479710"/>
    </source>
</evidence>
<organism evidence="2 3">
    <name type="scientific">Oryza meyeriana var. granulata</name>
    <dbReference type="NCBI Taxonomy" id="110450"/>
    <lineage>
        <taxon>Eukaryota</taxon>
        <taxon>Viridiplantae</taxon>
        <taxon>Streptophyta</taxon>
        <taxon>Embryophyta</taxon>
        <taxon>Tracheophyta</taxon>
        <taxon>Spermatophyta</taxon>
        <taxon>Magnoliopsida</taxon>
        <taxon>Liliopsida</taxon>
        <taxon>Poales</taxon>
        <taxon>Poaceae</taxon>
        <taxon>BOP clade</taxon>
        <taxon>Oryzoideae</taxon>
        <taxon>Oryzeae</taxon>
        <taxon>Oryzinae</taxon>
        <taxon>Oryza</taxon>
        <taxon>Oryza meyeriana</taxon>
    </lineage>
</organism>